<protein>
    <submittedName>
        <fullName evidence="2">Uncharacterized protein</fullName>
    </submittedName>
</protein>
<organism evidence="2">
    <name type="scientific">Rhizophora mucronata</name>
    <name type="common">Asiatic mangrove</name>
    <dbReference type="NCBI Taxonomy" id="61149"/>
    <lineage>
        <taxon>Eukaryota</taxon>
        <taxon>Viridiplantae</taxon>
        <taxon>Streptophyta</taxon>
        <taxon>Embryophyta</taxon>
        <taxon>Tracheophyta</taxon>
        <taxon>Spermatophyta</taxon>
        <taxon>Magnoliopsida</taxon>
        <taxon>eudicotyledons</taxon>
        <taxon>Gunneridae</taxon>
        <taxon>Pentapetalae</taxon>
        <taxon>rosids</taxon>
        <taxon>fabids</taxon>
        <taxon>Malpighiales</taxon>
        <taxon>Rhizophoraceae</taxon>
        <taxon>Rhizophora</taxon>
    </lineage>
</organism>
<keyword evidence="1" id="KW-0472">Membrane</keyword>
<dbReference type="EMBL" id="GGEC01076825">
    <property type="protein sequence ID" value="MBX57309.1"/>
    <property type="molecule type" value="Transcribed_RNA"/>
</dbReference>
<keyword evidence="1" id="KW-1133">Transmembrane helix</keyword>
<proteinExistence type="predicted"/>
<dbReference type="AlphaFoldDB" id="A0A2P2PRL7"/>
<evidence type="ECO:0000313" key="2">
    <source>
        <dbReference type="EMBL" id="MBX57309.1"/>
    </source>
</evidence>
<accession>A0A2P2PRL7</accession>
<reference evidence="2" key="1">
    <citation type="submission" date="2018-02" db="EMBL/GenBank/DDBJ databases">
        <title>Rhizophora mucronata_Transcriptome.</title>
        <authorList>
            <person name="Meera S.P."/>
            <person name="Sreeshan A."/>
            <person name="Augustine A."/>
        </authorList>
    </citation>
    <scope>NUCLEOTIDE SEQUENCE</scope>
    <source>
        <tissue evidence="2">Leaf</tissue>
    </source>
</reference>
<keyword evidence="1" id="KW-0812">Transmembrane</keyword>
<feature type="transmembrane region" description="Helical" evidence="1">
    <location>
        <begin position="6"/>
        <end position="32"/>
    </location>
</feature>
<name>A0A2P2PRL7_RHIMU</name>
<evidence type="ECO:0000256" key="1">
    <source>
        <dbReference type="SAM" id="Phobius"/>
    </source>
</evidence>
<sequence length="44" mass="5267">MSGIDFWGSFILEFWVQFSLIKLCYWLFVAFLKPSEIRILFSST</sequence>